<dbReference type="NCBIfam" id="NF006089">
    <property type="entry name" value="PRK08241.1"/>
    <property type="match status" value="1"/>
</dbReference>
<dbReference type="InterPro" id="IPR013324">
    <property type="entry name" value="RNA_pol_sigma_r3/r4-like"/>
</dbReference>
<dbReference type="InterPro" id="IPR039425">
    <property type="entry name" value="RNA_pol_sigma-70-like"/>
</dbReference>
<evidence type="ECO:0000256" key="2">
    <source>
        <dbReference type="ARBA" id="ARBA00011344"/>
    </source>
</evidence>
<evidence type="ECO:0000259" key="6">
    <source>
        <dbReference type="Pfam" id="PF04542"/>
    </source>
</evidence>
<comment type="similarity">
    <text evidence="1">Belongs to the sigma-70 factor family. ECF subfamily.</text>
</comment>
<dbReference type="SUPFAM" id="SSF88659">
    <property type="entry name" value="Sigma3 and sigma4 domains of RNA polymerase sigma factors"/>
    <property type="match status" value="1"/>
</dbReference>
<evidence type="ECO:0000313" key="10">
    <source>
        <dbReference type="Proteomes" id="UP000004705"/>
    </source>
</evidence>
<evidence type="ECO:0000256" key="4">
    <source>
        <dbReference type="ARBA" id="ARBA00023082"/>
    </source>
</evidence>
<dbReference type="SUPFAM" id="SSF88946">
    <property type="entry name" value="Sigma2 domain of RNA polymerase sigma factors"/>
    <property type="match status" value="1"/>
</dbReference>
<dbReference type="PANTHER" id="PTHR43133:SF65">
    <property type="entry name" value="ECF RNA POLYMERASE SIGMA FACTOR SIGG"/>
    <property type="match status" value="1"/>
</dbReference>
<gene>
    <name evidence="9" type="ORF">SacazDRAFT_00637</name>
</gene>
<dbReference type="InterPro" id="IPR013325">
    <property type="entry name" value="RNA_pol_sigma_r2"/>
</dbReference>
<dbReference type="InterPro" id="IPR032710">
    <property type="entry name" value="NTF2-like_dom_sf"/>
</dbReference>
<dbReference type="AlphaFoldDB" id="H8GAM1"/>
<name>H8GAM1_9PSEU</name>
<feature type="domain" description="SnoaL-like" evidence="8">
    <location>
        <begin position="220"/>
        <end position="327"/>
    </location>
</feature>
<dbReference type="Proteomes" id="UP000004705">
    <property type="component" value="Chromosome"/>
</dbReference>
<keyword evidence="5" id="KW-0804">Transcription</keyword>
<dbReference type="GO" id="GO:0003677">
    <property type="term" value="F:DNA binding"/>
    <property type="evidence" value="ECO:0007669"/>
    <property type="project" value="InterPro"/>
</dbReference>
<dbReference type="InterPro" id="IPR037401">
    <property type="entry name" value="SnoaL-like"/>
</dbReference>
<dbReference type="NCBIfam" id="TIGR02960">
    <property type="entry name" value="SigX5"/>
    <property type="match status" value="1"/>
</dbReference>
<dbReference type="InterPro" id="IPR014284">
    <property type="entry name" value="RNA_pol_sigma-70_dom"/>
</dbReference>
<evidence type="ECO:0000256" key="3">
    <source>
        <dbReference type="ARBA" id="ARBA00023015"/>
    </source>
</evidence>
<dbReference type="NCBIfam" id="TIGR02937">
    <property type="entry name" value="sigma70-ECF"/>
    <property type="match status" value="1"/>
</dbReference>
<dbReference type="OrthoDB" id="3806887at2"/>
<keyword evidence="4" id="KW-0731">Sigma factor</keyword>
<feature type="domain" description="RNA polymerase sigma-70 region 2" evidence="6">
    <location>
        <begin position="24"/>
        <end position="91"/>
    </location>
</feature>
<dbReference type="Gene3D" id="1.10.10.10">
    <property type="entry name" value="Winged helix-like DNA-binding domain superfamily/Winged helix DNA-binding domain"/>
    <property type="match status" value="1"/>
</dbReference>
<dbReference type="Pfam" id="PF08281">
    <property type="entry name" value="Sigma70_r4_2"/>
    <property type="match status" value="1"/>
</dbReference>
<dbReference type="GO" id="GO:0016987">
    <property type="term" value="F:sigma factor activity"/>
    <property type="evidence" value="ECO:0007669"/>
    <property type="project" value="UniProtKB-KW"/>
</dbReference>
<dbReference type="GO" id="GO:0006352">
    <property type="term" value="P:DNA-templated transcription initiation"/>
    <property type="evidence" value="ECO:0007669"/>
    <property type="project" value="InterPro"/>
</dbReference>
<dbReference type="RefSeq" id="WP_005438561.1">
    <property type="nucleotide sequence ID" value="NZ_CM001466.1"/>
</dbReference>
<dbReference type="Gene3D" id="1.10.1740.10">
    <property type="match status" value="1"/>
</dbReference>
<evidence type="ECO:0000259" key="7">
    <source>
        <dbReference type="Pfam" id="PF08281"/>
    </source>
</evidence>
<dbReference type="PANTHER" id="PTHR43133">
    <property type="entry name" value="RNA POLYMERASE ECF-TYPE SIGMA FACTO"/>
    <property type="match status" value="1"/>
</dbReference>
<reference evidence="9 10" key="1">
    <citation type="journal article" date="2012" name="Stand. Genomic Sci.">
        <title>Genome sequence of the soil bacterium Saccharomonospora azurea type strain (NA-128(T)).</title>
        <authorList>
            <person name="Klenk H.P."/>
            <person name="Held B."/>
            <person name="Lucas S."/>
            <person name="Lapidus A."/>
            <person name="Copeland A."/>
            <person name="Hammon N."/>
            <person name="Pitluck S."/>
            <person name="Goodwin L.A."/>
            <person name="Han C."/>
            <person name="Tapia R."/>
            <person name="Brambilla E.M."/>
            <person name="Potter G."/>
            <person name="Land M."/>
            <person name="Ivanova N."/>
            <person name="Rohde M."/>
            <person name="Goker M."/>
            <person name="Detter J.C."/>
            <person name="Kyrpides N.C."/>
            <person name="Woyke T."/>
        </authorList>
    </citation>
    <scope>NUCLEOTIDE SEQUENCE [LARGE SCALE GENOMIC DNA]</scope>
    <source>
        <strain evidence="9 10">NA-128</strain>
    </source>
</reference>
<evidence type="ECO:0000313" key="9">
    <source>
        <dbReference type="EMBL" id="EHY87587.1"/>
    </source>
</evidence>
<accession>H8GAM1</accession>
<keyword evidence="3" id="KW-0805">Transcription regulation</keyword>
<proteinExistence type="inferred from homology"/>
<dbReference type="Gene3D" id="3.10.450.50">
    <property type="match status" value="1"/>
</dbReference>
<sequence>MGDSVEALVRTAVQDDDRAAFGELASRYAPELRVHCYRMLGSRDDADDMVQETLLRAWRRRATYQGRATFRAWLYKIATNACLDLIDHHKRVAGPYRSAPSAGEDTRPPTNVPWLQPLPDVLVDATPATDAPAQATLARETLELAFLVAVQRLPPTQRAVLITRDVLGWSAADTAALLDTSVAAVKSALQRARRTLRAHLPPERDKWARRASTGEERAIVRRYVDAHERADLDGLADLLAEDVRLTMPPHPQWLRGRSTLVAFTRDVFDPASTWHHGRWRSVVTRANTQPAVAHYVERPTAVETRALPGRFRAQVLDVLTVVDGHISAITAFEPRHFAAFDLPLVLP</sequence>
<dbReference type="Pfam" id="PF12680">
    <property type="entry name" value="SnoaL_2"/>
    <property type="match status" value="1"/>
</dbReference>
<evidence type="ECO:0000256" key="1">
    <source>
        <dbReference type="ARBA" id="ARBA00010641"/>
    </source>
</evidence>
<dbReference type="EMBL" id="CM001466">
    <property type="protein sequence ID" value="EHY87587.1"/>
    <property type="molecule type" value="Genomic_DNA"/>
</dbReference>
<dbReference type="InterPro" id="IPR013249">
    <property type="entry name" value="RNA_pol_sigma70_r4_t2"/>
</dbReference>
<dbReference type="InterPro" id="IPR014305">
    <property type="entry name" value="RNA_pol_sigma-G_actinobac"/>
</dbReference>
<feature type="domain" description="RNA polymerase sigma factor 70 region 4 type 2" evidence="7">
    <location>
        <begin position="145"/>
        <end position="196"/>
    </location>
</feature>
<dbReference type="InterPro" id="IPR007627">
    <property type="entry name" value="RNA_pol_sigma70_r2"/>
</dbReference>
<dbReference type="Pfam" id="PF04542">
    <property type="entry name" value="Sigma70_r2"/>
    <property type="match status" value="1"/>
</dbReference>
<dbReference type="InterPro" id="IPR036388">
    <property type="entry name" value="WH-like_DNA-bd_sf"/>
</dbReference>
<organism evidence="9 10">
    <name type="scientific">Saccharomonospora azurea NA-128</name>
    <dbReference type="NCBI Taxonomy" id="882081"/>
    <lineage>
        <taxon>Bacteria</taxon>
        <taxon>Bacillati</taxon>
        <taxon>Actinomycetota</taxon>
        <taxon>Actinomycetes</taxon>
        <taxon>Pseudonocardiales</taxon>
        <taxon>Pseudonocardiaceae</taxon>
        <taxon>Saccharomonospora</taxon>
    </lineage>
</organism>
<dbReference type="CDD" id="cd06171">
    <property type="entry name" value="Sigma70_r4"/>
    <property type="match status" value="1"/>
</dbReference>
<evidence type="ECO:0000259" key="8">
    <source>
        <dbReference type="Pfam" id="PF12680"/>
    </source>
</evidence>
<evidence type="ECO:0000256" key="5">
    <source>
        <dbReference type="ARBA" id="ARBA00023163"/>
    </source>
</evidence>
<keyword evidence="10" id="KW-1185">Reference proteome</keyword>
<dbReference type="SUPFAM" id="SSF54427">
    <property type="entry name" value="NTF2-like"/>
    <property type="match status" value="1"/>
</dbReference>
<dbReference type="HOGENOM" id="CLU_043648_1_0_11"/>
<comment type="subunit">
    <text evidence="2">Interacts transiently with the RNA polymerase catalytic core formed by RpoA, RpoB, RpoC and RpoZ (2 alpha, 1 beta, 1 beta' and 1 omega subunit) to form the RNA polymerase holoenzyme that can initiate transcription.</text>
</comment>
<protein>
    <submittedName>
        <fullName evidence="9">RNA polymerase sigma-70 factor, TIGR02960 family</fullName>
    </submittedName>
</protein>